<dbReference type="PANTHER" id="PTHR47236:SF5">
    <property type="entry name" value="GENE, 32742-RELATED"/>
    <property type="match status" value="1"/>
</dbReference>
<dbReference type="Proteomes" id="UP001557470">
    <property type="component" value="Unassembled WGS sequence"/>
</dbReference>
<feature type="signal peptide" evidence="1">
    <location>
        <begin position="1"/>
        <end position="30"/>
    </location>
</feature>
<organism evidence="2 3">
    <name type="scientific">Umbra pygmaea</name>
    <name type="common">Eastern mudminnow</name>
    <dbReference type="NCBI Taxonomy" id="75934"/>
    <lineage>
        <taxon>Eukaryota</taxon>
        <taxon>Metazoa</taxon>
        <taxon>Chordata</taxon>
        <taxon>Craniata</taxon>
        <taxon>Vertebrata</taxon>
        <taxon>Euteleostomi</taxon>
        <taxon>Actinopterygii</taxon>
        <taxon>Neopterygii</taxon>
        <taxon>Teleostei</taxon>
        <taxon>Protacanthopterygii</taxon>
        <taxon>Esociformes</taxon>
        <taxon>Umbridae</taxon>
        <taxon>Umbra</taxon>
    </lineage>
</organism>
<evidence type="ECO:0000313" key="2">
    <source>
        <dbReference type="EMBL" id="KAL0973021.1"/>
    </source>
</evidence>
<proteinExistence type="predicted"/>
<evidence type="ECO:0000313" key="3">
    <source>
        <dbReference type="Proteomes" id="UP001557470"/>
    </source>
</evidence>
<name>A0ABD0X1Q8_UMBPY</name>
<accession>A0ABD0X1Q8</accession>
<sequence length="1691" mass="187642">MMFRMPGDCRRPVLLLLWLYFTAEEHTTYAHNKTEETREMERLFCEPGYYCPEGSSTPVPCPRGTFGPNAGAVSIDSCLSCPNNHYCPRPGLHAGLPCGASARQPLPGQLTCVCLGEGQSFQASDGHCTCALGYQLTGKGDMCWHRVYDICKDGRARTQHGICLDRKQWAQHCTQQVCPSLEDYQGFDGSLGLCLCREPPERALCGRWCRSGSRQALHLVCAGRDLELVYSTSESESQVSISGSVLLDRVFKRLDSQGALLCDGRHNISIPVYTVQTSDQGFLGLLNAIPVEIQKIFSEKSPGHHSSTGAMTWGGSSNSSSVGVLNPTTCLHLGDTLLFTVTRKHYPQYDIENLYNTNSDFDWGPLRRLAEDLSLARTPPTLFSMVFTQPGVYAFKLTGNQYKHMYVRVMPASAQCYEAGPFFNTDPHHLTRMGIAKRQHLLLRPDWSVTGGLLLGAVVILSLCTTLLMLFRDYGWPEKVSHTARYRTLQLQYPMDDYSSKGSRVTTLKKYHRNLQASRTDASGQPDEFWDYEHQVDLEAFNTNTFYSILMKHSLSVTARLGQLREEVEQEVVRRKSLAQQLRHLLDSQLGVLRTELRAQQAVHKAFGSCLRESLRLVGQAADHPHHVLQRLKSLTSEMTEQVSKECQRQGAWAALGEGTGAKLLCPDTGSVLSKEDIFAPDGSVRSCVAVHTDSITGLILPKPHTHMLLASGHSMPVPPEFFFHPQTGRLLPIVGNVGYDPASSTLVFTTDSCTGDLKKWDLPLLPFVPYPLFRHSSQPVTTKLRGLRPGQRLLLGGPMCDPETGLLVPILAVTIHPQTGLVYPLGGVHVCPITRLHQPIQVGSPMLDPRTGSVVLTVGVCLDSKTGAVLPVGGLLLGESFIEPMSGKLVRVGGGSIRAGKLVPHSGGFQALLASQTLGARIRLLELLQGLKEDLGSGEMGLQGRIQAAAKDLEQAWGTGLHSQLQLLSRLETMLDWAGAIAKDGGVQGEIHLPGSDLSLPALPGMEYLDPQGSGLMVPVLGAQIDPVSGLTVPLAGTMEDPDGKGLVAIRFGSLTVDPVTGVLAAVVGARLDVSRQTVVPVTASYCLALGEHPDSVPAEALQKEWCLRNRFWKQEKQKEEELLGDLDAALEHCLHMATQDHFDEAHWADAERQLREAASVLQETGQSEAQRRASQLPELTLLLPAHILHILTQGDESEWELRCFWHSELGAGLDRVNVCVEKLQHNHERWTTQRERPMASIHVTDLKMRLKESWEQLNCRQTELEGALIDLQCVRELCQFCADIAQSVLSGSSWYKEYGVARLTFPSYSLKMMSLTQRKALPLLEQLIQLLEENKHPSLSLSTYRQRISGMSTQSLREPVKTLLQDQDVKGLGVPQPSPSLSQTAHKKIDIQQSHERQSLKDPVLSSHVCVPTLSVEEWDKLLELSPVFQMLKGVEQKLRLRAQDAGLLRRDLNCKGSSFIDYLDAQWECEGDLVPLDPDNLNSREFLVYQHGLYLLKTLHTLKLTPAMALKIAASLPSNNYKYNAFRNSFYYKEAEQTVYVRRQRLQSVGGFSLLLLHCSSHITIGEMSFDYTPSFQRVFFKVLQACLSELFEIRLVSSSLLKQTATTKHYLPLECHPTQSDPTSLLQMLQRPSRGTLSQEGRECLLEDHSAASVLLYVEKLLKEKSLDLQNMEDQCKDQMENSNLAQ</sequence>
<evidence type="ECO:0000256" key="1">
    <source>
        <dbReference type="SAM" id="SignalP"/>
    </source>
</evidence>
<dbReference type="EMBL" id="JAGEUA010000006">
    <property type="protein sequence ID" value="KAL0973021.1"/>
    <property type="molecule type" value="Genomic_DNA"/>
</dbReference>
<feature type="chain" id="PRO_5044764399" evidence="1">
    <location>
        <begin position="31"/>
        <end position="1691"/>
    </location>
</feature>
<gene>
    <name evidence="2" type="ORF">UPYG_G00197840</name>
</gene>
<comment type="caution">
    <text evidence="2">The sequence shown here is derived from an EMBL/GenBank/DDBJ whole genome shotgun (WGS) entry which is preliminary data.</text>
</comment>
<protein>
    <submittedName>
        <fullName evidence="2">Uncharacterized protein</fullName>
    </submittedName>
</protein>
<reference evidence="2 3" key="1">
    <citation type="submission" date="2024-06" db="EMBL/GenBank/DDBJ databases">
        <authorList>
            <person name="Pan Q."/>
            <person name="Wen M."/>
            <person name="Jouanno E."/>
            <person name="Zahm M."/>
            <person name="Klopp C."/>
            <person name="Cabau C."/>
            <person name="Louis A."/>
            <person name="Berthelot C."/>
            <person name="Parey E."/>
            <person name="Roest Crollius H."/>
            <person name="Montfort J."/>
            <person name="Robinson-Rechavi M."/>
            <person name="Bouchez O."/>
            <person name="Lampietro C."/>
            <person name="Lopez Roques C."/>
            <person name="Donnadieu C."/>
            <person name="Postlethwait J."/>
            <person name="Bobe J."/>
            <person name="Verreycken H."/>
            <person name="Guiguen Y."/>
        </authorList>
    </citation>
    <scope>NUCLEOTIDE SEQUENCE [LARGE SCALE GENOMIC DNA]</scope>
    <source>
        <strain evidence="2">Up_M1</strain>
        <tissue evidence="2">Testis</tissue>
    </source>
</reference>
<keyword evidence="3" id="KW-1185">Reference proteome</keyword>
<keyword evidence="1" id="KW-0732">Signal</keyword>
<dbReference type="SMART" id="SM01411">
    <property type="entry name" value="Ephrin_rec_like"/>
    <property type="match status" value="1"/>
</dbReference>
<dbReference type="PANTHER" id="PTHR47236">
    <property type="entry name" value="GENE, 32742-RELATED-RELATED"/>
    <property type="match status" value="1"/>
</dbReference>